<dbReference type="OrthoDB" id="28868at2759"/>
<dbReference type="PANTHER" id="PTHR48439">
    <property type="entry name" value="HEMIMETHYLATED DNA-BINDING DOMAIN-CONTAINING PROTEIN"/>
    <property type="match status" value="1"/>
</dbReference>
<accession>A0A6J2WFC8</accession>
<dbReference type="SUPFAM" id="SSF141255">
    <property type="entry name" value="YccV-like"/>
    <property type="match status" value="1"/>
</dbReference>
<feature type="domain" description="Hemimethylated DNA-binding" evidence="2">
    <location>
        <begin position="114"/>
        <end position="217"/>
    </location>
</feature>
<keyword evidence="3" id="KW-1185">Reference proteome</keyword>
<dbReference type="GO" id="GO:0003677">
    <property type="term" value="F:DNA binding"/>
    <property type="evidence" value="ECO:0007669"/>
    <property type="project" value="InterPro"/>
</dbReference>
<dbReference type="AlphaFoldDB" id="A0A6J2WFC8"/>
<reference evidence="4" key="1">
    <citation type="submission" date="2025-08" db="UniProtKB">
        <authorList>
            <consortium name="RefSeq"/>
        </authorList>
    </citation>
    <scope>IDENTIFICATION</scope>
</reference>
<dbReference type="GeneID" id="115823148"/>
<evidence type="ECO:0000259" key="2">
    <source>
        <dbReference type="SMART" id="SM00992"/>
    </source>
</evidence>
<gene>
    <name evidence="4" type="primary">LOC115823148</name>
</gene>
<evidence type="ECO:0000313" key="4">
    <source>
        <dbReference type="RefSeq" id="XP_030643033.1"/>
    </source>
</evidence>
<dbReference type="Pfam" id="PF08755">
    <property type="entry name" value="YccV-like"/>
    <property type="match status" value="1"/>
</dbReference>
<evidence type="ECO:0000313" key="3">
    <source>
        <dbReference type="Proteomes" id="UP000504632"/>
    </source>
</evidence>
<proteinExistence type="predicted"/>
<feature type="signal peptide" evidence="1">
    <location>
        <begin position="1"/>
        <end position="18"/>
    </location>
</feature>
<organism evidence="3 4">
    <name type="scientific">Chanos chanos</name>
    <name type="common">Milkfish</name>
    <name type="synonym">Mugil chanos</name>
    <dbReference type="NCBI Taxonomy" id="29144"/>
    <lineage>
        <taxon>Eukaryota</taxon>
        <taxon>Metazoa</taxon>
        <taxon>Chordata</taxon>
        <taxon>Craniata</taxon>
        <taxon>Vertebrata</taxon>
        <taxon>Euteleostomi</taxon>
        <taxon>Actinopterygii</taxon>
        <taxon>Neopterygii</taxon>
        <taxon>Teleostei</taxon>
        <taxon>Ostariophysi</taxon>
        <taxon>Gonorynchiformes</taxon>
        <taxon>Chanidae</taxon>
        <taxon>Chanos</taxon>
    </lineage>
</organism>
<dbReference type="RefSeq" id="XP_030643033.1">
    <property type="nucleotide sequence ID" value="XM_030787173.1"/>
</dbReference>
<dbReference type="PANTHER" id="PTHR48439:SF1">
    <property type="entry name" value="HEMIMETHYLATED DNA-BINDING DOMAIN-CONTAINING PROTEIN"/>
    <property type="match status" value="1"/>
</dbReference>
<dbReference type="InterPro" id="IPR011722">
    <property type="entry name" value="Hemimethylated_DNA-bd_dom"/>
</dbReference>
<keyword evidence="1" id="KW-0732">Signal</keyword>
<dbReference type="Proteomes" id="UP000504632">
    <property type="component" value="Chromosome 10"/>
</dbReference>
<dbReference type="Gene3D" id="2.30.30.390">
    <property type="entry name" value="Hemimethylated DNA-binding domain"/>
    <property type="match status" value="1"/>
</dbReference>
<dbReference type="InterPro" id="IPR053189">
    <property type="entry name" value="Clp_protease_adapter_ClpF"/>
</dbReference>
<feature type="chain" id="PRO_5027099595" evidence="1">
    <location>
        <begin position="19"/>
        <end position="227"/>
    </location>
</feature>
<dbReference type="SMART" id="SM00992">
    <property type="entry name" value="YccV-like"/>
    <property type="match status" value="1"/>
</dbReference>
<dbReference type="InParanoid" id="A0A6J2WFC8"/>
<name>A0A6J2WFC8_CHACN</name>
<sequence>MPQITAAAIMQLTLLLSALPAQYLISKWTGGSAAQRLHATKSVLKAWGEIRKSYLNLTAWIDWMSSRLPRVTFFGAEEEETPPGEPLPFEMMLNDNDFGYFAASNEVRSPRPEYVLHRVGEVIMEKNSHMVGVIVGWDAELRAPPEWIKREGYTDSELKRVQNSPHYKVLFSGPDESSLMVGYVPQSRVQLLEGFMPNIPMLQQYFTHFDGKKFVMQEWLEKIYPDD</sequence>
<evidence type="ECO:0000256" key="1">
    <source>
        <dbReference type="SAM" id="SignalP"/>
    </source>
</evidence>
<protein>
    <submittedName>
        <fullName evidence="4">Uncharacterized protein LOC115823148 isoform X1</fullName>
    </submittedName>
</protein>
<dbReference type="InterPro" id="IPR036623">
    <property type="entry name" value="Hemimethylated_DNA-bd_sf"/>
</dbReference>